<organism evidence="2 3">
    <name type="scientific">Ambrosiozyma monospora</name>
    <name type="common">Yeast</name>
    <name type="synonym">Endomycopsis monosporus</name>
    <dbReference type="NCBI Taxonomy" id="43982"/>
    <lineage>
        <taxon>Eukaryota</taxon>
        <taxon>Fungi</taxon>
        <taxon>Dikarya</taxon>
        <taxon>Ascomycota</taxon>
        <taxon>Saccharomycotina</taxon>
        <taxon>Pichiomycetes</taxon>
        <taxon>Pichiales</taxon>
        <taxon>Pichiaceae</taxon>
        <taxon>Ambrosiozyma</taxon>
    </lineage>
</organism>
<keyword evidence="3" id="KW-1185">Reference proteome</keyword>
<evidence type="ECO:0000313" key="2">
    <source>
        <dbReference type="EMBL" id="GMG19234.1"/>
    </source>
</evidence>
<evidence type="ECO:0000313" key="3">
    <source>
        <dbReference type="Proteomes" id="UP001165063"/>
    </source>
</evidence>
<proteinExistence type="predicted"/>
<name>A0A9W7DC53_AMBMO</name>
<sequence length="374" mass="42055">MSAHNSSSESPTEKTPNSVDQSTQNDMDIDSLSNDLQKSCKVTVIDDKVKSTNTTPSPTRTTTNPTAQTENSSTSAGFIGNSSKTTVKPAIRIPSYDSTESFLKTHRINPQITERDHGTSFITVHGEVRTFKSVYNVRLESDLTFIEGRLTDKLGFMLVKAIYLDERSDTEILSPIILSMNAFNTKLQQANPSHRLKFQFVPNRDAPPLSNQFFVITPTSKDLQISQGQMNIFRRQLLKDLTEPPIPLNTGMSKHFAPRKFKIQLCHMPNSRFVFSCSIMIPNELYLSLSRILSILFPQNEFTICTVLAVGANAFSFRCESSDFFNVQVVGFMLRTAFQLSDEPFLNEYKDSPDVLPHEKALMESIKMNMCCAC</sequence>
<dbReference type="Proteomes" id="UP001165063">
    <property type="component" value="Unassembled WGS sequence"/>
</dbReference>
<comment type="caution">
    <text evidence="2">The sequence shown here is derived from an EMBL/GenBank/DDBJ whole genome shotgun (WGS) entry which is preliminary data.</text>
</comment>
<evidence type="ECO:0000256" key="1">
    <source>
        <dbReference type="SAM" id="MobiDB-lite"/>
    </source>
</evidence>
<feature type="region of interest" description="Disordered" evidence="1">
    <location>
        <begin position="49"/>
        <end position="81"/>
    </location>
</feature>
<gene>
    <name evidence="2" type="ORF">Amon01_000030700</name>
</gene>
<feature type="compositionally biased region" description="Low complexity" evidence="1">
    <location>
        <begin position="51"/>
        <end position="72"/>
    </location>
</feature>
<accession>A0A9W7DC53</accession>
<protein>
    <submittedName>
        <fullName evidence="2">Unnamed protein product</fullName>
    </submittedName>
</protein>
<dbReference type="EMBL" id="BSXU01000089">
    <property type="protein sequence ID" value="GMG19234.1"/>
    <property type="molecule type" value="Genomic_DNA"/>
</dbReference>
<feature type="region of interest" description="Disordered" evidence="1">
    <location>
        <begin position="1"/>
        <end position="35"/>
    </location>
</feature>
<reference evidence="2" key="1">
    <citation type="submission" date="2023-04" db="EMBL/GenBank/DDBJ databases">
        <title>Ambrosiozyma monospora NBRC 1965.</title>
        <authorList>
            <person name="Ichikawa N."/>
            <person name="Sato H."/>
            <person name="Tonouchi N."/>
        </authorList>
    </citation>
    <scope>NUCLEOTIDE SEQUENCE</scope>
    <source>
        <strain evidence="2">NBRC 1965</strain>
    </source>
</reference>
<dbReference type="AlphaFoldDB" id="A0A9W7DC53"/>